<evidence type="ECO:0000313" key="4">
    <source>
        <dbReference type="Proteomes" id="UP001153620"/>
    </source>
</evidence>
<protein>
    <submittedName>
        <fullName evidence="3">Uncharacterized protein</fullName>
    </submittedName>
</protein>
<gene>
    <name evidence="3" type="ORF">CHIRRI_LOCUS9797</name>
</gene>
<evidence type="ECO:0000256" key="1">
    <source>
        <dbReference type="SAM" id="MobiDB-lite"/>
    </source>
</evidence>
<reference evidence="3" key="2">
    <citation type="submission" date="2022-10" db="EMBL/GenBank/DDBJ databases">
        <authorList>
            <consortium name="ENA_rothamsted_submissions"/>
            <consortium name="culmorum"/>
            <person name="King R."/>
        </authorList>
    </citation>
    <scope>NUCLEOTIDE SEQUENCE</scope>
</reference>
<feature type="signal peptide" evidence="2">
    <location>
        <begin position="1"/>
        <end position="20"/>
    </location>
</feature>
<feature type="chain" id="PRO_5040344275" evidence="2">
    <location>
        <begin position="21"/>
        <end position="136"/>
    </location>
</feature>
<evidence type="ECO:0000313" key="3">
    <source>
        <dbReference type="EMBL" id="CAG9806944.1"/>
    </source>
</evidence>
<dbReference type="Proteomes" id="UP001153620">
    <property type="component" value="Chromosome 3"/>
</dbReference>
<keyword evidence="4" id="KW-1185">Reference proteome</keyword>
<feature type="compositionally biased region" description="Basic and acidic residues" evidence="1">
    <location>
        <begin position="94"/>
        <end position="110"/>
    </location>
</feature>
<evidence type="ECO:0000256" key="2">
    <source>
        <dbReference type="SAM" id="SignalP"/>
    </source>
</evidence>
<reference evidence="3" key="1">
    <citation type="submission" date="2022-01" db="EMBL/GenBank/DDBJ databases">
        <authorList>
            <person name="King R."/>
        </authorList>
    </citation>
    <scope>NUCLEOTIDE SEQUENCE</scope>
</reference>
<feature type="region of interest" description="Disordered" evidence="1">
    <location>
        <begin position="94"/>
        <end position="136"/>
    </location>
</feature>
<accession>A0A9N9S098</accession>
<dbReference type="AlphaFoldDB" id="A0A9N9S098"/>
<name>A0A9N9S098_9DIPT</name>
<keyword evidence="2" id="KW-0732">Signal</keyword>
<dbReference type="EMBL" id="OU895879">
    <property type="protein sequence ID" value="CAG9806944.1"/>
    <property type="molecule type" value="Genomic_DNA"/>
</dbReference>
<organism evidence="3 4">
    <name type="scientific">Chironomus riparius</name>
    <dbReference type="NCBI Taxonomy" id="315576"/>
    <lineage>
        <taxon>Eukaryota</taxon>
        <taxon>Metazoa</taxon>
        <taxon>Ecdysozoa</taxon>
        <taxon>Arthropoda</taxon>
        <taxon>Hexapoda</taxon>
        <taxon>Insecta</taxon>
        <taxon>Pterygota</taxon>
        <taxon>Neoptera</taxon>
        <taxon>Endopterygota</taxon>
        <taxon>Diptera</taxon>
        <taxon>Nematocera</taxon>
        <taxon>Chironomoidea</taxon>
        <taxon>Chironomidae</taxon>
        <taxon>Chironominae</taxon>
        <taxon>Chironomus</taxon>
    </lineage>
</organism>
<sequence>MSSKIILLISLIVCIASVLAKPQQFNRGYDPQSYQSSGYQTDRRYGSVYPVGTGYNYINRENERYKPFDSQERCGNYGNNDGWISGNRRVEERNRFSRPNQKYDDSREELTVSLPPWRSNNPYEGNSDESHGNQRW</sequence>
<proteinExistence type="predicted"/>